<proteinExistence type="predicted"/>
<reference evidence="3" key="1">
    <citation type="submission" date="2016-10" db="EMBL/GenBank/DDBJ databases">
        <authorList>
            <person name="Varghese N."/>
            <person name="Submissions S."/>
        </authorList>
    </citation>
    <scope>NUCLEOTIDE SEQUENCE [LARGE SCALE GENOMIC DNA]</scope>
    <source>
        <strain evidence="3">DSM 24536</strain>
    </source>
</reference>
<dbReference type="STRING" id="990371.SAMN05421813_13318"/>
<keyword evidence="3" id="KW-1185">Reference proteome</keyword>
<dbReference type="Gene3D" id="3.50.50.60">
    <property type="entry name" value="FAD/NAD(P)-binding domain"/>
    <property type="match status" value="1"/>
</dbReference>
<feature type="domain" description="FAD-dependent urate hydroxylase HpyO/Asp monooxygenase CreE-like FAD/NAD(P)-binding" evidence="1">
    <location>
        <begin position="5"/>
        <end position="159"/>
    </location>
</feature>
<dbReference type="InterPro" id="IPR036188">
    <property type="entry name" value="FAD/NAD-bd_sf"/>
</dbReference>
<name>A0A1G9XWU3_9SPHI</name>
<sequence length="473" mass="53067">MLKIAIIGGGFSGTLLSTHLVRNAAGPMEVILINESDVLNTGIAYDPYSEKFLLNVIASRMSAFPADPDHFLNWVMLRDHFKGKERELIGNSYLPRKLYGEYLKDIWEETLRQAKENQVAVRVINSAVVDISHANDSLDLILNDGKTVQAEYGIIASGNHLPGNPQIKSSFFKESSNYFQNPWDRRSVSDLNSNKPVLIIGNGLTMVDTVMGLLEQGFSGQIISISPNGFNILPHRHNGLAYTKLLEEISSGTSLYQLVKLFNIHKKLVRAYGLSAEPIIDSLRPLTQKIWMNLTIREKRVFMARLRHLWGVARHRIPLNIHDKLQQLRIDGQLHIYSGKISDIVECQGDITAMFFDKKQQREVQIQVSRVINCTGPETDLLKLETNYLKNALLKGVLSQDELKLGINADPNTFELINEKGSIESGLFTIGSNLKGVLWESTAVSEIRVQAVQIANRIHSLNTQKLAFKILSS</sequence>
<protein>
    <submittedName>
        <fullName evidence="2">Uncharacterized NAD(P)/FAD-binding protein YdhS</fullName>
    </submittedName>
</protein>
<dbReference type="EMBL" id="FNHH01000033">
    <property type="protein sequence ID" value="SDN01248.1"/>
    <property type="molecule type" value="Genomic_DNA"/>
</dbReference>
<dbReference type="PANTHER" id="PTHR40254:SF1">
    <property type="entry name" value="BLR0577 PROTEIN"/>
    <property type="match status" value="1"/>
</dbReference>
<evidence type="ECO:0000259" key="1">
    <source>
        <dbReference type="Pfam" id="PF13454"/>
    </source>
</evidence>
<dbReference type="Pfam" id="PF13454">
    <property type="entry name" value="NAD_binding_9"/>
    <property type="match status" value="1"/>
</dbReference>
<dbReference type="InterPro" id="IPR052189">
    <property type="entry name" value="L-asp_N-monooxygenase_NS-form"/>
</dbReference>
<evidence type="ECO:0000313" key="3">
    <source>
        <dbReference type="Proteomes" id="UP000199226"/>
    </source>
</evidence>
<dbReference type="Proteomes" id="UP000199226">
    <property type="component" value="Unassembled WGS sequence"/>
</dbReference>
<dbReference type="RefSeq" id="WP_090706720.1">
    <property type="nucleotide sequence ID" value="NZ_FNHH01000033.1"/>
</dbReference>
<gene>
    <name evidence="2" type="ORF">SAMN05421813_13318</name>
</gene>
<dbReference type="AlphaFoldDB" id="A0A1G9XWU3"/>
<accession>A0A1G9XWU3</accession>
<dbReference type="SUPFAM" id="SSF51905">
    <property type="entry name" value="FAD/NAD(P)-binding domain"/>
    <property type="match status" value="1"/>
</dbReference>
<organism evidence="2 3">
    <name type="scientific">Daejeonella rubra</name>
    <dbReference type="NCBI Taxonomy" id="990371"/>
    <lineage>
        <taxon>Bacteria</taxon>
        <taxon>Pseudomonadati</taxon>
        <taxon>Bacteroidota</taxon>
        <taxon>Sphingobacteriia</taxon>
        <taxon>Sphingobacteriales</taxon>
        <taxon>Sphingobacteriaceae</taxon>
        <taxon>Daejeonella</taxon>
    </lineage>
</organism>
<dbReference type="InterPro" id="IPR038732">
    <property type="entry name" value="HpyO/CreE_NAD-binding"/>
</dbReference>
<dbReference type="PANTHER" id="PTHR40254">
    <property type="entry name" value="BLR0577 PROTEIN"/>
    <property type="match status" value="1"/>
</dbReference>
<evidence type="ECO:0000313" key="2">
    <source>
        <dbReference type="EMBL" id="SDN01248.1"/>
    </source>
</evidence>
<dbReference type="OrthoDB" id="6309046at2"/>